<dbReference type="Proteomes" id="UP001501532">
    <property type="component" value="Unassembled WGS sequence"/>
</dbReference>
<sequence length="98" mass="10324">MVRVTRIRDSPFAAAAKAGTTPAQRDRSGNVITLNPTPARHHCTTRQGRQTVLPPGVSRLKSNPVGPAPISTPINLRPPDAGTGRTSAGIDPPKFPAR</sequence>
<accession>A0ABP6LLM4</accession>
<evidence type="ECO:0000256" key="1">
    <source>
        <dbReference type="SAM" id="MobiDB-lite"/>
    </source>
</evidence>
<organism evidence="2 3">
    <name type="scientific">Streptomyces glomeratus</name>
    <dbReference type="NCBI Taxonomy" id="284452"/>
    <lineage>
        <taxon>Bacteria</taxon>
        <taxon>Bacillati</taxon>
        <taxon>Actinomycetota</taxon>
        <taxon>Actinomycetes</taxon>
        <taxon>Kitasatosporales</taxon>
        <taxon>Streptomycetaceae</taxon>
        <taxon>Streptomyces</taxon>
    </lineage>
</organism>
<evidence type="ECO:0000313" key="3">
    <source>
        <dbReference type="Proteomes" id="UP001501532"/>
    </source>
</evidence>
<feature type="region of interest" description="Disordered" evidence="1">
    <location>
        <begin position="1"/>
        <end position="98"/>
    </location>
</feature>
<gene>
    <name evidence="2" type="ORF">GCM10010448_37170</name>
</gene>
<reference evidence="3" key="1">
    <citation type="journal article" date="2019" name="Int. J. Syst. Evol. Microbiol.">
        <title>The Global Catalogue of Microorganisms (GCM) 10K type strain sequencing project: providing services to taxonomists for standard genome sequencing and annotation.</title>
        <authorList>
            <consortium name="The Broad Institute Genomics Platform"/>
            <consortium name="The Broad Institute Genome Sequencing Center for Infectious Disease"/>
            <person name="Wu L."/>
            <person name="Ma J."/>
        </authorList>
    </citation>
    <scope>NUCLEOTIDE SEQUENCE [LARGE SCALE GENOMIC DNA]</scope>
    <source>
        <strain evidence="3">JCM 9091</strain>
    </source>
</reference>
<evidence type="ECO:0000313" key="2">
    <source>
        <dbReference type="EMBL" id="GAA3050649.1"/>
    </source>
</evidence>
<proteinExistence type="predicted"/>
<name>A0ABP6LLM4_9ACTN</name>
<dbReference type="EMBL" id="BAAAUF010000030">
    <property type="protein sequence ID" value="GAA3050649.1"/>
    <property type="molecule type" value="Genomic_DNA"/>
</dbReference>
<keyword evidence="3" id="KW-1185">Reference proteome</keyword>
<protein>
    <submittedName>
        <fullName evidence="2">Uncharacterized protein</fullName>
    </submittedName>
</protein>
<comment type="caution">
    <text evidence="2">The sequence shown here is derived from an EMBL/GenBank/DDBJ whole genome shotgun (WGS) entry which is preliminary data.</text>
</comment>